<dbReference type="AlphaFoldDB" id="A0A2H1VNL6"/>
<gene>
    <name evidence="2" type="ORF">SFRICE_000854</name>
</gene>
<evidence type="ECO:0000256" key="1">
    <source>
        <dbReference type="SAM" id="MobiDB-lite"/>
    </source>
</evidence>
<evidence type="ECO:0000313" key="2">
    <source>
        <dbReference type="EMBL" id="SOQ42396.1"/>
    </source>
</evidence>
<accession>A0A2H1VNL6</accession>
<organism evidence="2">
    <name type="scientific">Spodoptera frugiperda</name>
    <name type="common">Fall armyworm</name>
    <dbReference type="NCBI Taxonomy" id="7108"/>
    <lineage>
        <taxon>Eukaryota</taxon>
        <taxon>Metazoa</taxon>
        <taxon>Ecdysozoa</taxon>
        <taxon>Arthropoda</taxon>
        <taxon>Hexapoda</taxon>
        <taxon>Insecta</taxon>
        <taxon>Pterygota</taxon>
        <taxon>Neoptera</taxon>
        <taxon>Endopterygota</taxon>
        <taxon>Lepidoptera</taxon>
        <taxon>Glossata</taxon>
        <taxon>Ditrysia</taxon>
        <taxon>Noctuoidea</taxon>
        <taxon>Noctuidae</taxon>
        <taxon>Amphipyrinae</taxon>
        <taxon>Spodoptera</taxon>
    </lineage>
</organism>
<sequence>MPKRNVAITEKFSKNRKKPSNSLPVPGIDPLSSNSTCDHSTKEAYQYLHHKELVRQQQIQHYSYNSNLKETHLKYETRTCQPPSHVHYH</sequence>
<proteinExistence type="predicted"/>
<dbReference type="EMBL" id="ODYU01003513">
    <property type="protein sequence ID" value="SOQ42396.1"/>
    <property type="molecule type" value="Genomic_DNA"/>
</dbReference>
<reference evidence="2" key="1">
    <citation type="submission" date="2016-07" db="EMBL/GenBank/DDBJ databases">
        <authorList>
            <person name="Bretaudeau A."/>
        </authorList>
    </citation>
    <scope>NUCLEOTIDE SEQUENCE</scope>
    <source>
        <strain evidence="2">Rice</strain>
        <tissue evidence="2">Whole body</tissue>
    </source>
</reference>
<feature type="region of interest" description="Disordered" evidence="1">
    <location>
        <begin position="1"/>
        <end position="37"/>
    </location>
</feature>
<name>A0A2H1VNL6_SPOFR</name>
<protein>
    <submittedName>
        <fullName evidence="2">SFRICE_000854</fullName>
    </submittedName>
</protein>